<gene>
    <name evidence="2" type="ORF">N7532_006082</name>
</gene>
<evidence type="ECO:0000313" key="3">
    <source>
        <dbReference type="Proteomes" id="UP001149074"/>
    </source>
</evidence>
<reference evidence="2" key="2">
    <citation type="journal article" date="2023" name="IMA Fungus">
        <title>Comparative genomic study of the Penicillium genus elucidates a diverse pangenome and 15 lateral gene transfer events.</title>
        <authorList>
            <person name="Petersen C."/>
            <person name="Sorensen T."/>
            <person name="Nielsen M.R."/>
            <person name="Sondergaard T.E."/>
            <person name="Sorensen J.L."/>
            <person name="Fitzpatrick D.A."/>
            <person name="Frisvad J.C."/>
            <person name="Nielsen K.L."/>
        </authorList>
    </citation>
    <scope>NUCLEOTIDE SEQUENCE</scope>
    <source>
        <strain evidence="2">IBT 30761</strain>
    </source>
</reference>
<sequence length="265" mass="29542">MGMIPARKAVAIPVKSGQTLTVTNTHGKQVVDFWAFDPSDTNGYLSMIHTRTILGKASLSKGDKLYSTRRKPILTLTDDTTPGVHDMLWAACDTERYRMLGYDGYHDNCTDNLHKALKENFPSIRTADDWVPDPLNLFMNVSVGSDGALEIKAPVSEKNQNSQERLSMPILSFGNEDLKVTPAAPENWTFTAGDTIIGTVLKVIFSNDPYMRYEPQPHHPHYDPTPRISPGRCAVDKQIFIPKEGLLFEGSLHIQEGAEPKSRPF</sequence>
<proteinExistence type="predicted"/>
<dbReference type="RefSeq" id="XP_056474735.1">
    <property type="nucleotide sequence ID" value="XM_056618576.1"/>
</dbReference>
<keyword evidence="3" id="KW-1185">Reference proteome</keyword>
<organism evidence="2 3">
    <name type="scientific">Penicillium argentinense</name>
    <dbReference type="NCBI Taxonomy" id="1131581"/>
    <lineage>
        <taxon>Eukaryota</taxon>
        <taxon>Fungi</taxon>
        <taxon>Dikarya</taxon>
        <taxon>Ascomycota</taxon>
        <taxon>Pezizomycotina</taxon>
        <taxon>Eurotiomycetes</taxon>
        <taxon>Eurotiomycetidae</taxon>
        <taxon>Eurotiales</taxon>
        <taxon>Aspergillaceae</taxon>
        <taxon>Penicillium</taxon>
    </lineage>
</organism>
<dbReference type="PANTHER" id="PTHR31527:SF0">
    <property type="entry name" value="RE64534P"/>
    <property type="match status" value="1"/>
</dbReference>
<protein>
    <submittedName>
        <fullName evidence="2">Polysaccharide deacetylase family protein</fullName>
    </submittedName>
</protein>
<dbReference type="Pfam" id="PF09347">
    <property type="entry name" value="DUF1989"/>
    <property type="match status" value="1"/>
</dbReference>
<accession>A0A9W9FF85</accession>
<dbReference type="PANTHER" id="PTHR31527">
    <property type="entry name" value="RE64534P"/>
    <property type="match status" value="1"/>
</dbReference>
<name>A0A9W9FF85_9EURO</name>
<feature type="domain" description="DUF1989" evidence="1">
    <location>
        <begin position="4"/>
        <end position="168"/>
    </location>
</feature>
<comment type="caution">
    <text evidence="2">The sequence shown here is derived from an EMBL/GenBank/DDBJ whole genome shotgun (WGS) entry which is preliminary data.</text>
</comment>
<dbReference type="EMBL" id="JAPQKI010000005">
    <property type="protein sequence ID" value="KAJ5099081.1"/>
    <property type="molecule type" value="Genomic_DNA"/>
</dbReference>
<dbReference type="InterPro" id="IPR018959">
    <property type="entry name" value="DUF1989"/>
</dbReference>
<dbReference type="GeneID" id="81357555"/>
<dbReference type="AlphaFoldDB" id="A0A9W9FF85"/>
<dbReference type="Proteomes" id="UP001149074">
    <property type="component" value="Unassembled WGS sequence"/>
</dbReference>
<evidence type="ECO:0000259" key="1">
    <source>
        <dbReference type="Pfam" id="PF09347"/>
    </source>
</evidence>
<evidence type="ECO:0000313" key="2">
    <source>
        <dbReference type="EMBL" id="KAJ5099081.1"/>
    </source>
</evidence>
<dbReference type="OrthoDB" id="504708at2759"/>
<reference evidence="2" key="1">
    <citation type="submission" date="2022-11" db="EMBL/GenBank/DDBJ databases">
        <authorList>
            <person name="Petersen C."/>
        </authorList>
    </citation>
    <scope>NUCLEOTIDE SEQUENCE</scope>
    <source>
        <strain evidence="2">IBT 30761</strain>
    </source>
</reference>